<proteinExistence type="predicted"/>
<protein>
    <recommendedName>
        <fullName evidence="2">Reverse transcriptase Ty1/copia-type domain-containing protein</fullName>
    </recommendedName>
</protein>
<dbReference type="InterPro" id="IPR013103">
    <property type="entry name" value="RVT_2"/>
</dbReference>
<comment type="caution">
    <text evidence="3">The sequence shown here is derived from an EMBL/GenBank/DDBJ whole genome shotgun (WGS) entry which is preliminary data.</text>
</comment>
<sequence length="597" mass="65931">MASLAISSKQKKKGKLTVRSGRSKKKSWTRSSHGTRGASKRAQEFAGQEEPASNKSIVNHVYERDPKNYGEAMRSPKSEDWKKAMCEELEALENNDVWHLIKRPSSSNALHTKWVYKTKMTADGDVECLKARLVACGNEQVFGVDYVLTFAAVMDMSTVKIILPLAVTWGVVAKHGDIPNAYVKADKEADLEILLQVPRGMDVSSDTIKSLRASSVIELVLQLRKSLYGLKQAGRLWSQLLHARLIDVGFQQCVSDMCLYWKKDGRDLVIVGVYVDDMLATGTDAAAVDRFFASLGSLSIKDLGAVNKFLGMRVEVDNDGGYIIDQEVAINDILKDHGLEDANSTRTPIGADCYEIPTTDSALLVNAEGGAPSIRSFQSLVGSLLWVSRCTRPDIAFAVHKATRQTHQPRVHDYKLAKRIARYLKGTCSFKLRMTPASSARETVNLESNSDADFAADKLDRKSLTGGVIFLNGIAVTSEQTRELLGIREMLREIGMPPGLPMTLYIDNQAAIKQLDGEASSLKAKHIDVRLKFKRDYSRREIIQAQYVRSEAQVADLMTKALDAAKLASLCELMSLGRDRTRGKEGDYGGAAVEEEC</sequence>
<feature type="region of interest" description="Disordered" evidence="1">
    <location>
        <begin position="1"/>
        <end position="57"/>
    </location>
</feature>
<evidence type="ECO:0000256" key="1">
    <source>
        <dbReference type="SAM" id="MobiDB-lite"/>
    </source>
</evidence>
<feature type="domain" description="Reverse transcriptase Ty1/copia-type" evidence="2">
    <location>
        <begin position="95"/>
        <end position="349"/>
    </location>
</feature>
<reference evidence="3" key="1">
    <citation type="submission" date="2024-01" db="EMBL/GenBank/DDBJ databases">
        <authorList>
            <person name="Webb A."/>
        </authorList>
    </citation>
    <scope>NUCLEOTIDE SEQUENCE</scope>
    <source>
        <strain evidence="3">Pm1</strain>
    </source>
</reference>
<dbReference type="PANTHER" id="PTHR11439">
    <property type="entry name" value="GAG-POL-RELATED RETROTRANSPOSON"/>
    <property type="match status" value="1"/>
</dbReference>
<dbReference type="Proteomes" id="UP001162060">
    <property type="component" value="Unassembled WGS sequence"/>
</dbReference>
<dbReference type="EMBL" id="CAKLBY020000195">
    <property type="protein sequence ID" value="CAK7933550.1"/>
    <property type="molecule type" value="Genomic_DNA"/>
</dbReference>
<dbReference type="Pfam" id="PF07727">
    <property type="entry name" value="RVT_2"/>
    <property type="match status" value="1"/>
</dbReference>
<accession>A0AAV1UGC3</accession>
<dbReference type="SUPFAM" id="SSF56672">
    <property type="entry name" value="DNA/RNA polymerases"/>
    <property type="match status" value="1"/>
</dbReference>
<evidence type="ECO:0000259" key="2">
    <source>
        <dbReference type="Pfam" id="PF07727"/>
    </source>
</evidence>
<dbReference type="AlphaFoldDB" id="A0AAV1UGC3"/>
<evidence type="ECO:0000313" key="4">
    <source>
        <dbReference type="Proteomes" id="UP001162060"/>
    </source>
</evidence>
<gene>
    <name evidence="3" type="ORF">PM001_LOCUS18700</name>
</gene>
<dbReference type="CDD" id="cd09272">
    <property type="entry name" value="RNase_HI_RT_Ty1"/>
    <property type="match status" value="1"/>
</dbReference>
<dbReference type="InterPro" id="IPR043502">
    <property type="entry name" value="DNA/RNA_pol_sf"/>
</dbReference>
<feature type="compositionally biased region" description="Basic residues" evidence="1">
    <location>
        <begin position="9"/>
        <end position="28"/>
    </location>
</feature>
<organism evidence="3 4">
    <name type="scientific">Peronospora matthiolae</name>
    <dbReference type="NCBI Taxonomy" id="2874970"/>
    <lineage>
        <taxon>Eukaryota</taxon>
        <taxon>Sar</taxon>
        <taxon>Stramenopiles</taxon>
        <taxon>Oomycota</taxon>
        <taxon>Peronosporomycetes</taxon>
        <taxon>Peronosporales</taxon>
        <taxon>Peronosporaceae</taxon>
        <taxon>Peronospora</taxon>
    </lineage>
</organism>
<evidence type="ECO:0000313" key="3">
    <source>
        <dbReference type="EMBL" id="CAK7933550.1"/>
    </source>
</evidence>
<name>A0AAV1UGC3_9STRA</name>
<dbReference type="PANTHER" id="PTHR11439:SF440">
    <property type="entry name" value="INTEGRASE CATALYTIC DOMAIN-CONTAINING PROTEIN"/>
    <property type="match status" value="1"/>
</dbReference>